<dbReference type="InterPro" id="IPR051487">
    <property type="entry name" value="Ser/Thr_Proteases_Immune/Dev"/>
</dbReference>
<reference evidence="5 6" key="1">
    <citation type="journal article" date="2019" name="PLoS Pathog.">
        <title>Genome sequence of the bovine parasite Schistosoma bovis Tanzania.</title>
        <authorList>
            <person name="Oey H."/>
            <person name="Zakrzewski M."/>
            <person name="Gobert G."/>
            <person name="Gravermann K."/>
            <person name="Stoye J."/>
            <person name="Jones M."/>
            <person name="Mcmanus D."/>
            <person name="Krause L."/>
        </authorList>
    </citation>
    <scope>NUCLEOTIDE SEQUENCE [LARGE SCALE GENOMIC DNA]</scope>
    <source>
        <strain evidence="5 6">TAN1997</strain>
    </source>
</reference>
<dbReference type="InterPro" id="IPR043504">
    <property type="entry name" value="Peptidase_S1_PA_chymotrypsin"/>
</dbReference>
<dbReference type="AlphaFoldDB" id="A0A430PYM2"/>
<accession>A0A430PYM2</accession>
<dbReference type="InterPro" id="IPR001254">
    <property type="entry name" value="Trypsin_dom"/>
</dbReference>
<evidence type="ECO:0000313" key="5">
    <source>
        <dbReference type="EMBL" id="RTG80516.1"/>
    </source>
</evidence>
<feature type="domain" description="Peptidase S1" evidence="4">
    <location>
        <begin position="27"/>
        <end position="285"/>
    </location>
</feature>
<dbReference type="Proteomes" id="UP000290809">
    <property type="component" value="Unassembled WGS sequence"/>
</dbReference>
<proteinExistence type="inferred from homology"/>
<keyword evidence="1" id="KW-1015">Disulfide bond</keyword>
<comment type="caution">
    <text evidence="5">The sequence shown here is derived from an EMBL/GenBank/DDBJ whole genome shotgun (WGS) entry which is preliminary data.</text>
</comment>
<keyword evidence="6" id="KW-1185">Reference proteome</keyword>
<dbReference type="PROSITE" id="PS50240">
    <property type="entry name" value="TRYPSIN_DOM"/>
    <property type="match status" value="1"/>
</dbReference>
<evidence type="ECO:0000313" key="6">
    <source>
        <dbReference type="Proteomes" id="UP000290809"/>
    </source>
</evidence>
<dbReference type="PROSITE" id="PS00134">
    <property type="entry name" value="TRYPSIN_HIS"/>
    <property type="match status" value="1"/>
</dbReference>
<dbReference type="GO" id="GO:0004252">
    <property type="term" value="F:serine-type endopeptidase activity"/>
    <property type="evidence" value="ECO:0007669"/>
    <property type="project" value="InterPro"/>
</dbReference>
<name>A0A430PYM2_SCHBO</name>
<dbReference type="InterPro" id="IPR018114">
    <property type="entry name" value="TRYPSIN_HIS"/>
</dbReference>
<dbReference type="EMBL" id="QMKO01004070">
    <property type="protein sequence ID" value="RTG80516.1"/>
    <property type="molecule type" value="Genomic_DNA"/>
</dbReference>
<dbReference type="Pfam" id="PF00089">
    <property type="entry name" value="Trypsin"/>
    <property type="match status" value="1"/>
</dbReference>
<feature type="signal peptide" evidence="3">
    <location>
        <begin position="1"/>
        <end position="24"/>
    </location>
</feature>
<dbReference type="PRINTS" id="PR00722">
    <property type="entry name" value="CHYMOTRYPSIN"/>
</dbReference>
<dbReference type="InterPro" id="IPR001314">
    <property type="entry name" value="Peptidase_S1A"/>
</dbReference>
<dbReference type="SUPFAM" id="SSF50494">
    <property type="entry name" value="Trypsin-like serine proteases"/>
    <property type="match status" value="1"/>
</dbReference>
<dbReference type="Gene3D" id="2.40.10.10">
    <property type="entry name" value="Trypsin-like serine proteases"/>
    <property type="match status" value="1"/>
</dbReference>
<evidence type="ECO:0000256" key="2">
    <source>
        <dbReference type="ARBA" id="ARBA00024195"/>
    </source>
</evidence>
<evidence type="ECO:0000256" key="3">
    <source>
        <dbReference type="SAM" id="SignalP"/>
    </source>
</evidence>
<dbReference type="InterPro" id="IPR009003">
    <property type="entry name" value="Peptidase_S1_PA"/>
</dbReference>
<dbReference type="SMART" id="SM00020">
    <property type="entry name" value="Tryp_SPc"/>
    <property type="match status" value="1"/>
</dbReference>
<protein>
    <recommendedName>
        <fullName evidence="4">Peptidase S1 domain-containing protein</fullName>
    </recommendedName>
</protein>
<dbReference type="STRING" id="6184.A0A430PYM2"/>
<sequence>MLNRWTFLVVTLFICCLTFERVSTWLIRSGEPVQQRAEFPFIALLTTGKMMCTGSLVSTRAVLTAGHCVCSPLPVSRVRNCTETHFRSTSNVDILCLFQVSFLTLRIGDPKGIHYKPSGVKVAPDYMPSCTSKRQGEPAQYAISGADIAVIMLAQLVNVRTGIKVLSLPQPTDIPTPGTPVFIVGYGRDDNDRDPQRKNGGILKKGRASVIECKHPTGGNPICVKAGQNMGQLPAPGDSGGPLLPSPQGPVLGVVSQGVTISTLPDIIVEYASVARWMDFVRSNI</sequence>
<dbReference type="GO" id="GO:0006508">
    <property type="term" value="P:proteolysis"/>
    <property type="evidence" value="ECO:0007669"/>
    <property type="project" value="InterPro"/>
</dbReference>
<evidence type="ECO:0000259" key="4">
    <source>
        <dbReference type="PROSITE" id="PS50240"/>
    </source>
</evidence>
<gene>
    <name evidence="5" type="ORF">DC041_0002919</name>
</gene>
<organism evidence="5 6">
    <name type="scientific">Schistosoma bovis</name>
    <name type="common">Blood fluke</name>
    <dbReference type="NCBI Taxonomy" id="6184"/>
    <lineage>
        <taxon>Eukaryota</taxon>
        <taxon>Metazoa</taxon>
        <taxon>Spiralia</taxon>
        <taxon>Lophotrochozoa</taxon>
        <taxon>Platyhelminthes</taxon>
        <taxon>Trematoda</taxon>
        <taxon>Digenea</taxon>
        <taxon>Strigeidida</taxon>
        <taxon>Schistosomatoidea</taxon>
        <taxon>Schistosomatidae</taxon>
        <taxon>Schistosoma</taxon>
    </lineage>
</organism>
<dbReference type="PANTHER" id="PTHR24256">
    <property type="entry name" value="TRYPTASE-RELATED"/>
    <property type="match status" value="1"/>
</dbReference>
<feature type="chain" id="PRO_5018997314" description="Peptidase S1 domain-containing protein" evidence="3">
    <location>
        <begin position="25"/>
        <end position="285"/>
    </location>
</feature>
<evidence type="ECO:0000256" key="1">
    <source>
        <dbReference type="ARBA" id="ARBA00023157"/>
    </source>
</evidence>
<keyword evidence="3" id="KW-0732">Signal</keyword>
<comment type="similarity">
    <text evidence="2">Belongs to the peptidase S1 family. CLIP subfamily.</text>
</comment>